<organism evidence="5 6">
    <name type="scientific">Henosepilachna vigintioctopunctata</name>
    <dbReference type="NCBI Taxonomy" id="420089"/>
    <lineage>
        <taxon>Eukaryota</taxon>
        <taxon>Metazoa</taxon>
        <taxon>Ecdysozoa</taxon>
        <taxon>Arthropoda</taxon>
        <taxon>Hexapoda</taxon>
        <taxon>Insecta</taxon>
        <taxon>Pterygota</taxon>
        <taxon>Neoptera</taxon>
        <taxon>Endopterygota</taxon>
        <taxon>Coleoptera</taxon>
        <taxon>Polyphaga</taxon>
        <taxon>Cucujiformia</taxon>
        <taxon>Coccinelloidea</taxon>
        <taxon>Coccinellidae</taxon>
        <taxon>Epilachninae</taxon>
        <taxon>Epilachnini</taxon>
        <taxon>Henosepilachna</taxon>
    </lineage>
</organism>
<keyword evidence="1 4" id="KW-0808">Transferase</keyword>
<proteinExistence type="inferred from homology"/>
<dbReference type="PROSITE" id="PS00113">
    <property type="entry name" value="ADENYLATE_KINASE"/>
    <property type="match status" value="1"/>
</dbReference>
<dbReference type="Gene3D" id="3.40.50.300">
    <property type="entry name" value="P-loop containing nucleotide triphosphate hydrolases"/>
    <property type="match status" value="1"/>
</dbReference>
<dbReference type="InterPro" id="IPR000850">
    <property type="entry name" value="Adenylat/UMP-CMP_kin"/>
</dbReference>
<evidence type="ECO:0000256" key="4">
    <source>
        <dbReference type="RuleBase" id="RU003330"/>
    </source>
</evidence>
<dbReference type="InterPro" id="IPR027417">
    <property type="entry name" value="P-loop_NTPase"/>
</dbReference>
<evidence type="ECO:0000256" key="2">
    <source>
        <dbReference type="ARBA" id="ARBA00022741"/>
    </source>
</evidence>
<dbReference type="SUPFAM" id="SSF52540">
    <property type="entry name" value="P-loop containing nucleoside triphosphate hydrolases"/>
    <property type="match status" value="1"/>
</dbReference>
<evidence type="ECO:0000313" key="6">
    <source>
        <dbReference type="Proteomes" id="UP001431783"/>
    </source>
</evidence>
<name>A0AAW1TNP9_9CUCU</name>
<comment type="caution">
    <text evidence="5">The sequence shown here is derived from an EMBL/GenBank/DDBJ whole genome shotgun (WGS) entry which is preliminary data.</text>
</comment>
<dbReference type="EMBL" id="JARQZJ010000002">
    <property type="protein sequence ID" value="KAK9870283.1"/>
    <property type="molecule type" value="Genomic_DNA"/>
</dbReference>
<dbReference type="GO" id="GO:0006139">
    <property type="term" value="P:nucleobase-containing compound metabolic process"/>
    <property type="evidence" value="ECO:0007669"/>
    <property type="project" value="InterPro"/>
</dbReference>
<gene>
    <name evidence="5" type="ORF">WA026_006370</name>
</gene>
<keyword evidence="2" id="KW-0547">Nucleotide-binding</keyword>
<reference evidence="5 6" key="1">
    <citation type="submission" date="2023-03" db="EMBL/GenBank/DDBJ databases">
        <title>Genome insight into feeding habits of ladybird beetles.</title>
        <authorList>
            <person name="Li H.-S."/>
            <person name="Huang Y.-H."/>
            <person name="Pang H."/>
        </authorList>
    </citation>
    <scope>NUCLEOTIDE SEQUENCE [LARGE SCALE GENOMIC DNA]</scope>
    <source>
        <strain evidence="5">SYSU_2023b</strain>
        <tissue evidence="5">Whole body</tissue>
    </source>
</reference>
<dbReference type="GO" id="GO:0005524">
    <property type="term" value="F:ATP binding"/>
    <property type="evidence" value="ECO:0007669"/>
    <property type="project" value="InterPro"/>
</dbReference>
<dbReference type="GO" id="GO:0019205">
    <property type="term" value="F:nucleobase-containing compound kinase activity"/>
    <property type="evidence" value="ECO:0007669"/>
    <property type="project" value="InterPro"/>
</dbReference>
<evidence type="ECO:0000256" key="3">
    <source>
        <dbReference type="ARBA" id="ARBA00022777"/>
    </source>
</evidence>
<keyword evidence="6" id="KW-1185">Reference proteome</keyword>
<evidence type="ECO:0000313" key="5">
    <source>
        <dbReference type="EMBL" id="KAK9870283.1"/>
    </source>
</evidence>
<keyword evidence="3 4" id="KW-0418">Kinase</keyword>
<dbReference type="PRINTS" id="PR00094">
    <property type="entry name" value="ADENYLTKNASE"/>
</dbReference>
<protein>
    <submittedName>
        <fullName evidence="5">Uncharacterized protein</fullName>
    </submittedName>
</protein>
<comment type="similarity">
    <text evidence="4">Belongs to the adenylate kinase family.</text>
</comment>
<evidence type="ECO:0000256" key="1">
    <source>
        <dbReference type="ARBA" id="ARBA00022679"/>
    </source>
</evidence>
<dbReference type="InterPro" id="IPR033690">
    <property type="entry name" value="Adenylat_kinase_CS"/>
</dbReference>
<accession>A0AAW1TNP9</accession>
<dbReference type="PANTHER" id="PTHR23359">
    <property type="entry name" value="NUCLEOTIDE KINASE"/>
    <property type="match status" value="1"/>
</dbReference>
<sequence length="132" mass="14515">MMGINAMKPKVIFVLGAPGAGKGTQCSKIVSEFGYVHLSAGELLREERAKPNSKYGKIIDTHLKEGNIVPVEISCGLLKNAMLQSKTKKFLIDGFPRNEDNVQGWTKDVADHVTLQGVFFSIVHWRSASKDV</sequence>
<dbReference type="AlphaFoldDB" id="A0AAW1TNP9"/>
<dbReference type="CDD" id="cd01428">
    <property type="entry name" value="ADK"/>
    <property type="match status" value="1"/>
</dbReference>
<dbReference type="Proteomes" id="UP001431783">
    <property type="component" value="Unassembled WGS sequence"/>
</dbReference>
<dbReference type="Pfam" id="PF00406">
    <property type="entry name" value="ADK"/>
    <property type="match status" value="1"/>
</dbReference>